<evidence type="ECO:0000256" key="1">
    <source>
        <dbReference type="SAM" id="MobiDB-lite"/>
    </source>
</evidence>
<protein>
    <submittedName>
        <fullName evidence="2">FRIGIDA-like protein</fullName>
    </submittedName>
</protein>
<keyword evidence="3" id="KW-1185">Reference proteome</keyword>
<sequence length="156" mass="16418">MATPTTADPPPLLTADKAADAASPTTAAAATTTINPRPQQPQEPQNPSNVSNNSSDNPTPSQELQSLTLPVPPPPHFIDSITELKNLSGALVAFHQCYDDLHNHLDSIKAAIFSKLAPGKQDITTVPLSSSPCGEFALVSEEKELPKQEPPAAPKI</sequence>
<feature type="region of interest" description="Disordered" evidence="1">
    <location>
        <begin position="1"/>
        <end position="74"/>
    </location>
</feature>
<feature type="compositionally biased region" description="Low complexity" evidence="1">
    <location>
        <begin position="13"/>
        <end position="62"/>
    </location>
</feature>
<dbReference type="EMBL" id="JBFOLK010000014">
    <property type="protein sequence ID" value="KAL2462269.1"/>
    <property type="molecule type" value="Genomic_DNA"/>
</dbReference>
<organism evidence="2 3">
    <name type="scientific">Abeliophyllum distichum</name>
    <dbReference type="NCBI Taxonomy" id="126358"/>
    <lineage>
        <taxon>Eukaryota</taxon>
        <taxon>Viridiplantae</taxon>
        <taxon>Streptophyta</taxon>
        <taxon>Embryophyta</taxon>
        <taxon>Tracheophyta</taxon>
        <taxon>Spermatophyta</taxon>
        <taxon>Magnoliopsida</taxon>
        <taxon>eudicotyledons</taxon>
        <taxon>Gunneridae</taxon>
        <taxon>Pentapetalae</taxon>
        <taxon>asterids</taxon>
        <taxon>lamiids</taxon>
        <taxon>Lamiales</taxon>
        <taxon>Oleaceae</taxon>
        <taxon>Forsythieae</taxon>
        <taxon>Abeliophyllum</taxon>
    </lineage>
</organism>
<dbReference type="Proteomes" id="UP001604336">
    <property type="component" value="Unassembled WGS sequence"/>
</dbReference>
<comment type="caution">
    <text evidence="2">The sequence shown here is derived from an EMBL/GenBank/DDBJ whole genome shotgun (WGS) entry which is preliminary data.</text>
</comment>
<proteinExistence type="predicted"/>
<accession>A0ABD1PF59</accession>
<gene>
    <name evidence="2" type="ORF">Adt_45689</name>
</gene>
<reference evidence="3" key="1">
    <citation type="submission" date="2024-07" db="EMBL/GenBank/DDBJ databases">
        <title>Two chromosome-level genome assemblies of Korean endemic species Abeliophyllum distichum and Forsythia ovata (Oleaceae).</title>
        <authorList>
            <person name="Jang H."/>
        </authorList>
    </citation>
    <scope>NUCLEOTIDE SEQUENCE [LARGE SCALE GENOMIC DNA]</scope>
</reference>
<dbReference type="AlphaFoldDB" id="A0ABD1PF59"/>
<evidence type="ECO:0000313" key="3">
    <source>
        <dbReference type="Proteomes" id="UP001604336"/>
    </source>
</evidence>
<name>A0ABD1PF59_9LAMI</name>
<evidence type="ECO:0000313" key="2">
    <source>
        <dbReference type="EMBL" id="KAL2462269.1"/>
    </source>
</evidence>